<feature type="region of interest" description="Disordered" evidence="3">
    <location>
        <begin position="1144"/>
        <end position="1196"/>
    </location>
</feature>
<dbReference type="InterPro" id="IPR003409">
    <property type="entry name" value="MORN"/>
</dbReference>
<organism evidence="4 5">
    <name type="scientific">Tetrahymena thermophila (strain SB210)</name>
    <dbReference type="NCBI Taxonomy" id="312017"/>
    <lineage>
        <taxon>Eukaryota</taxon>
        <taxon>Sar</taxon>
        <taxon>Alveolata</taxon>
        <taxon>Ciliophora</taxon>
        <taxon>Intramacronucleata</taxon>
        <taxon>Oligohymenophorea</taxon>
        <taxon>Hymenostomatida</taxon>
        <taxon>Tetrahymenina</taxon>
        <taxon>Tetrahymenidae</taxon>
        <taxon>Tetrahymena</taxon>
    </lineage>
</organism>
<dbReference type="Pfam" id="PF02493">
    <property type="entry name" value="MORN"/>
    <property type="match status" value="2"/>
</dbReference>
<dbReference type="GeneID" id="7845642"/>
<feature type="compositionally biased region" description="Basic and acidic residues" evidence="3">
    <location>
        <begin position="1186"/>
        <end position="1196"/>
    </location>
</feature>
<keyword evidence="1" id="KW-0677">Repeat</keyword>
<dbReference type="Proteomes" id="UP000009168">
    <property type="component" value="Unassembled WGS sequence"/>
</dbReference>
<evidence type="ECO:0000256" key="3">
    <source>
        <dbReference type="SAM" id="MobiDB-lite"/>
    </source>
</evidence>
<keyword evidence="2" id="KW-0175">Coiled coil</keyword>
<proteinExistence type="predicted"/>
<reference evidence="5" key="1">
    <citation type="journal article" date="2006" name="PLoS Biol.">
        <title>Macronuclear genome sequence of the ciliate Tetrahymena thermophila, a model eukaryote.</title>
        <authorList>
            <person name="Eisen J.A."/>
            <person name="Coyne R.S."/>
            <person name="Wu M."/>
            <person name="Wu D."/>
            <person name="Thiagarajan M."/>
            <person name="Wortman J.R."/>
            <person name="Badger J.H."/>
            <person name="Ren Q."/>
            <person name="Amedeo P."/>
            <person name="Jones K.M."/>
            <person name="Tallon L.J."/>
            <person name="Delcher A.L."/>
            <person name="Salzberg S.L."/>
            <person name="Silva J.C."/>
            <person name="Haas B.J."/>
            <person name="Majoros W.H."/>
            <person name="Farzad M."/>
            <person name="Carlton J.M."/>
            <person name="Smith R.K. Jr."/>
            <person name="Garg J."/>
            <person name="Pearlman R.E."/>
            <person name="Karrer K.M."/>
            <person name="Sun L."/>
            <person name="Manning G."/>
            <person name="Elde N.C."/>
            <person name="Turkewitz A.P."/>
            <person name="Asai D.J."/>
            <person name="Wilkes D.E."/>
            <person name="Wang Y."/>
            <person name="Cai H."/>
            <person name="Collins K."/>
            <person name="Stewart B.A."/>
            <person name="Lee S.R."/>
            <person name="Wilamowska K."/>
            <person name="Weinberg Z."/>
            <person name="Ruzzo W.L."/>
            <person name="Wloga D."/>
            <person name="Gaertig J."/>
            <person name="Frankel J."/>
            <person name="Tsao C.-C."/>
            <person name="Gorovsky M.A."/>
            <person name="Keeling P.J."/>
            <person name="Waller R.F."/>
            <person name="Patron N.J."/>
            <person name="Cherry J.M."/>
            <person name="Stover N.A."/>
            <person name="Krieger C.J."/>
            <person name="del Toro C."/>
            <person name="Ryder H.F."/>
            <person name="Williamson S.C."/>
            <person name="Barbeau R.A."/>
            <person name="Hamilton E.P."/>
            <person name="Orias E."/>
        </authorList>
    </citation>
    <scope>NUCLEOTIDE SEQUENCE [LARGE SCALE GENOMIC DNA]</scope>
    <source>
        <strain evidence="5">SB210</strain>
    </source>
</reference>
<evidence type="ECO:0000256" key="1">
    <source>
        <dbReference type="ARBA" id="ARBA00022737"/>
    </source>
</evidence>
<protein>
    <submittedName>
        <fullName evidence="4">MORN domain protein</fullName>
    </submittedName>
</protein>
<dbReference type="RefSeq" id="XP_001013748.1">
    <property type="nucleotide sequence ID" value="XM_001013748.1"/>
</dbReference>
<keyword evidence="5" id="KW-1185">Reference proteome</keyword>
<dbReference type="SUPFAM" id="SSF56399">
    <property type="entry name" value="ADP-ribosylation"/>
    <property type="match status" value="1"/>
</dbReference>
<dbReference type="PANTHER" id="PTHR36649:SF28">
    <property type="entry name" value="UBIQUITIN-LIKE DOMAIN-CONTAINING PROTEIN"/>
    <property type="match status" value="1"/>
</dbReference>
<feature type="coiled-coil region" evidence="2">
    <location>
        <begin position="696"/>
        <end position="730"/>
    </location>
</feature>
<dbReference type="AlphaFoldDB" id="Q23AI9"/>
<evidence type="ECO:0000313" key="5">
    <source>
        <dbReference type="Proteomes" id="UP000009168"/>
    </source>
</evidence>
<name>Q23AI9_TETTS</name>
<dbReference type="SMART" id="SM00698">
    <property type="entry name" value="MORN"/>
    <property type="match status" value="3"/>
</dbReference>
<dbReference type="KEGG" id="tet:TTHERM_00424710"/>
<evidence type="ECO:0000313" key="4">
    <source>
        <dbReference type="EMBL" id="EAR93503.1"/>
    </source>
</evidence>
<dbReference type="HOGENOM" id="CLU_271324_0_0_1"/>
<dbReference type="InParanoid" id="Q23AI9"/>
<sequence>MIEPQRNVENALFDDFRMSRMVSMLQPLGKRRRLKKVKYLCLNSDFMTTQIIEDINNIEFITIDTNSVEYRQMIQTRSKKSNRVKQNVQKISKVFGYCEISSRISQNENVSISTSQYYLDVQNESKPLEVINNFFMQNSENEADGFVIYFSGVITKGVPCMGFQIKEKVYVITIHHIIKAWKRFLKGFKHKKQLLLIIESPQAAQFLDSIQKCKSHMHHYNISFLISDKEKRLNSEFDHSFQGQNTIPSNSNYRQDEVWKINDYAQCSGFTAALCEYLLNSPPERIKQLYQLKEKFYSNRYNVQPGFFGYSMKSYLDFGWFLDINYDKIYQQSCINYFGINQRDYSQSMEQISKQQDNIVYQGFDYTGFIKDETTKNLLSDPQLIEKEKKQGSLSSLLSLNSIDQDQLQFNLQHQNSDYFQSNTFPATNDQNKISRFLNGFQIYSNVVKYIGQWLNNKQHGVGIALYENGTRYEGEFVDGKQQGSGYLYNYQRQNIYAGQFYKDMFFGKGLVIWLTRDTRVGFLGNFNDKQGTGVLIELSEFGETLREKKGIISDREEFKNNFQDHEEILEIPEENESMFSSVKDPSWYEVFYKENRIDYKCSFKKQFEEHQKKKEKRKQKAEEVIKLLFFKNNQQNNEIPNSPISPQTQQNVNQPIVISDVAELPQYEELKKDLNELNPDLDNENIKADDVEFLVKHAVCKVEMKKEEIEEKNQKTEEIEQNLNSLFQDFDNIKLTAEQTPLSRTITTQVTSFSQADQEQNQAVNLNQNNNQQQQQPQLTNQHSEQNKKLSSLIPLIAMKQVYQQQGVKVFVSDQKIEQDVTQQYKQSQLQIGQTSNTSYMKLKIQDNEKINFDNSILSDQKEEFIKQLKENLAKAHGCEAKQIVIVALNKGSIEAEYKFKDENACTKNKMQAMEYLRNECNYKGANLEMQNLLDMATLTPEDIYQPFNSEWNVKKLAYRGFIKFHHNNQYQKFRYNLPVGWKGFGLNIFKYNDRDWLGNFGNRKDYDEKKQWIPLYHGTNIHAIKGIKKDGFKSGSHHKYAGATCRITGKIIDKSSNCVYLTDNADIAGSYSTPFEIGGQAFKMVFQCRVNPEKVKSPKDKPDYYIVEEDDKPQLNIRPYRILLKKLTEEEYNEFKKLQQEVQNNQTDGDKDQQLKDQIMYQAEEIGNRDQIEHQQCSSESDDSENKSNQDKSE</sequence>
<dbReference type="PANTHER" id="PTHR36649">
    <property type="entry name" value="UBIQUITIN-LIKE DOMAIN-CONTAINING PROTEIN"/>
    <property type="match status" value="1"/>
</dbReference>
<dbReference type="OrthoDB" id="411007at2759"/>
<dbReference type="SUPFAM" id="SSF82185">
    <property type="entry name" value="Histone H3 K4-specific methyltransferase SET7/9 N-terminal domain"/>
    <property type="match status" value="1"/>
</dbReference>
<evidence type="ECO:0000256" key="2">
    <source>
        <dbReference type="SAM" id="Coils"/>
    </source>
</evidence>
<dbReference type="Gene3D" id="2.20.110.10">
    <property type="entry name" value="Histone H3 K4-specific methyltransferase SET7/9 N-terminal domain"/>
    <property type="match status" value="1"/>
</dbReference>
<gene>
    <name evidence="4" type="ORF">TTHERM_00424710</name>
</gene>
<dbReference type="EMBL" id="GG662724">
    <property type="protein sequence ID" value="EAR93503.1"/>
    <property type="molecule type" value="Genomic_DNA"/>
</dbReference>
<accession>Q23AI9</accession>